<dbReference type="AlphaFoldDB" id="A0A9D5LXD8"/>
<keyword evidence="8" id="KW-0687">Ribonucleoprotein</keyword>
<keyword evidence="4 6" id="KW-0808">Transferase</keyword>
<keyword evidence="3 6" id="KW-0489">Methyltransferase</keyword>
<keyword evidence="2 6" id="KW-0963">Cytoplasm</keyword>
<evidence type="ECO:0000256" key="7">
    <source>
        <dbReference type="SAM" id="Phobius"/>
    </source>
</evidence>
<dbReference type="RefSeq" id="WP_226392164.1">
    <property type="nucleotide sequence ID" value="NZ_JADCKB010000006.1"/>
</dbReference>
<dbReference type="InterPro" id="IPR029063">
    <property type="entry name" value="SAM-dependent_MTases_sf"/>
</dbReference>
<evidence type="ECO:0000313" key="9">
    <source>
        <dbReference type="Proteomes" id="UP000806542"/>
    </source>
</evidence>
<organism evidence="8 9">
    <name type="scientific">Ructibacterium gallinarum</name>
    <dbReference type="NCBI Taxonomy" id="2779355"/>
    <lineage>
        <taxon>Bacteria</taxon>
        <taxon>Bacillati</taxon>
        <taxon>Bacillota</taxon>
        <taxon>Clostridia</taxon>
        <taxon>Eubacteriales</taxon>
        <taxon>Oscillospiraceae</taxon>
        <taxon>Ructibacterium</taxon>
    </lineage>
</organism>
<keyword evidence="9" id="KW-1185">Reference proteome</keyword>
<evidence type="ECO:0000256" key="1">
    <source>
        <dbReference type="ARBA" id="ARBA00009741"/>
    </source>
</evidence>
<evidence type="ECO:0000256" key="4">
    <source>
        <dbReference type="ARBA" id="ARBA00022679"/>
    </source>
</evidence>
<comment type="catalytic activity">
    <reaction evidence="6">
        <text>L-lysyl-[protein] + 3 S-adenosyl-L-methionine = N(6),N(6),N(6)-trimethyl-L-lysyl-[protein] + 3 S-adenosyl-L-homocysteine + 3 H(+)</text>
        <dbReference type="Rhea" id="RHEA:54192"/>
        <dbReference type="Rhea" id="RHEA-COMP:9752"/>
        <dbReference type="Rhea" id="RHEA-COMP:13826"/>
        <dbReference type="ChEBI" id="CHEBI:15378"/>
        <dbReference type="ChEBI" id="CHEBI:29969"/>
        <dbReference type="ChEBI" id="CHEBI:57856"/>
        <dbReference type="ChEBI" id="CHEBI:59789"/>
        <dbReference type="ChEBI" id="CHEBI:61961"/>
    </reaction>
</comment>
<feature type="transmembrane region" description="Helical" evidence="7">
    <location>
        <begin position="253"/>
        <end position="270"/>
    </location>
</feature>
<dbReference type="NCBIfam" id="TIGR00406">
    <property type="entry name" value="prmA"/>
    <property type="match status" value="1"/>
</dbReference>
<evidence type="ECO:0000313" key="8">
    <source>
        <dbReference type="EMBL" id="MBE5039601.1"/>
    </source>
</evidence>
<dbReference type="PANTHER" id="PTHR43648:SF1">
    <property type="entry name" value="ELECTRON TRANSFER FLAVOPROTEIN BETA SUBUNIT LYSINE METHYLTRANSFERASE"/>
    <property type="match status" value="1"/>
</dbReference>
<dbReference type="CDD" id="cd02440">
    <property type="entry name" value="AdoMet_MTases"/>
    <property type="match status" value="1"/>
</dbReference>
<dbReference type="InterPro" id="IPR050078">
    <property type="entry name" value="Ribosomal_L11_MeTrfase_PrmA"/>
</dbReference>
<evidence type="ECO:0000256" key="6">
    <source>
        <dbReference type="HAMAP-Rule" id="MF_00735"/>
    </source>
</evidence>
<feature type="binding site" evidence="6">
    <location>
        <position position="186"/>
    </location>
    <ligand>
        <name>S-adenosyl-L-methionine</name>
        <dbReference type="ChEBI" id="CHEBI:59789"/>
    </ligand>
</feature>
<dbReference type="InterPro" id="IPR004498">
    <property type="entry name" value="Ribosomal_PrmA_MeTrfase"/>
</dbReference>
<dbReference type="GO" id="GO:0008276">
    <property type="term" value="F:protein methyltransferase activity"/>
    <property type="evidence" value="ECO:0007669"/>
    <property type="project" value="UniProtKB-UniRule"/>
</dbReference>
<dbReference type="PANTHER" id="PTHR43648">
    <property type="entry name" value="ELECTRON TRANSFER FLAVOPROTEIN BETA SUBUNIT LYSINE METHYLTRANSFERASE"/>
    <property type="match status" value="1"/>
</dbReference>
<keyword evidence="8" id="KW-0689">Ribosomal protein</keyword>
<keyword evidence="7" id="KW-1133">Transmembrane helix</keyword>
<sequence length="319" mass="35703">MDWIKVTITTTSEGIDPVSGCLLNLGINGVEIADKDDFMAFLEENRKYWDYVDEELEKQKDADTTITFYLSDEATGLEQLAAVQNSMAELKTKDLEHRYGTLSLHSDHVKDEDWSEIWKQYFHPIPVGEKVLICPAWEKTENSKGRTIFTVNPGMSFGTGSHPSTRFCIEEMEKYLKPEDTILDLGCGSGILSVIALLLGAKNADAVDVDPNAVDVAYSNLKLNGLSKERYHAFAGDILTDRSVQERLGTYDIVLANIVADVIIALSGIVRRFMKKDGIFICSGIICERLEEVKTALKQAGFEIMEIREDKDWAALTCR</sequence>
<dbReference type="GO" id="GO:0032259">
    <property type="term" value="P:methylation"/>
    <property type="evidence" value="ECO:0007669"/>
    <property type="project" value="UniProtKB-KW"/>
</dbReference>
<feature type="binding site" evidence="6">
    <location>
        <position position="208"/>
    </location>
    <ligand>
        <name>S-adenosyl-L-methionine</name>
        <dbReference type="ChEBI" id="CHEBI:59789"/>
    </ligand>
</feature>
<dbReference type="Pfam" id="PF06325">
    <property type="entry name" value="PrmA"/>
    <property type="match status" value="1"/>
</dbReference>
<reference evidence="8" key="1">
    <citation type="submission" date="2020-10" db="EMBL/GenBank/DDBJ databases">
        <title>ChiBAC.</title>
        <authorList>
            <person name="Zenner C."/>
            <person name="Hitch T.C.A."/>
            <person name="Clavel T."/>
        </authorList>
    </citation>
    <scope>NUCLEOTIDE SEQUENCE</scope>
    <source>
        <strain evidence="8">DSM 107454</strain>
    </source>
</reference>
<dbReference type="EMBL" id="JADCKB010000006">
    <property type="protein sequence ID" value="MBE5039601.1"/>
    <property type="molecule type" value="Genomic_DNA"/>
</dbReference>
<accession>A0A9D5LXD8</accession>
<dbReference type="PIRSF" id="PIRSF000401">
    <property type="entry name" value="RPL11_MTase"/>
    <property type="match status" value="1"/>
</dbReference>
<comment type="caution">
    <text evidence="8">The sequence shown here is derived from an EMBL/GenBank/DDBJ whole genome shotgun (WGS) entry which is preliminary data.</text>
</comment>
<comment type="subcellular location">
    <subcellularLocation>
        <location evidence="6">Cytoplasm</location>
    </subcellularLocation>
</comment>
<evidence type="ECO:0000256" key="3">
    <source>
        <dbReference type="ARBA" id="ARBA00022603"/>
    </source>
</evidence>
<keyword evidence="5 6" id="KW-0949">S-adenosyl-L-methionine</keyword>
<dbReference type="GO" id="GO:0005737">
    <property type="term" value="C:cytoplasm"/>
    <property type="evidence" value="ECO:0007669"/>
    <property type="project" value="UniProtKB-SubCell"/>
</dbReference>
<dbReference type="HAMAP" id="MF_00735">
    <property type="entry name" value="Methyltr_PrmA"/>
    <property type="match status" value="1"/>
</dbReference>
<feature type="binding site" evidence="6">
    <location>
        <position position="257"/>
    </location>
    <ligand>
        <name>S-adenosyl-L-methionine</name>
        <dbReference type="ChEBI" id="CHEBI:59789"/>
    </ligand>
</feature>
<keyword evidence="7" id="KW-0812">Transmembrane</keyword>
<dbReference type="EC" id="2.1.1.-" evidence="6"/>
<evidence type="ECO:0000256" key="2">
    <source>
        <dbReference type="ARBA" id="ARBA00022490"/>
    </source>
</evidence>
<dbReference type="Proteomes" id="UP000806542">
    <property type="component" value="Unassembled WGS sequence"/>
</dbReference>
<comment type="similarity">
    <text evidence="1 6">Belongs to the methyltransferase superfamily. PrmA family.</text>
</comment>
<dbReference type="GO" id="GO:0005840">
    <property type="term" value="C:ribosome"/>
    <property type="evidence" value="ECO:0007669"/>
    <property type="project" value="UniProtKB-KW"/>
</dbReference>
<dbReference type="SUPFAM" id="SSF53335">
    <property type="entry name" value="S-adenosyl-L-methionine-dependent methyltransferases"/>
    <property type="match status" value="1"/>
</dbReference>
<comment type="function">
    <text evidence="6">Methylates ribosomal protein L11.</text>
</comment>
<keyword evidence="7" id="KW-0472">Membrane</keyword>
<dbReference type="Gene3D" id="3.40.50.150">
    <property type="entry name" value="Vaccinia Virus protein VP39"/>
    <property type="match status" value="1"/>
</dbReference>
<feature type="binding site" evidence="6">
    <location>
        <position position="165"/>
    </location>
    <ligand>
        <name>S-adenosyl-L-methionine</name>
        <dbReference type="ChEBI" id="CHEBI:59789"/>
    </ligand>
</feature>
<gene>
    <name evidence="6 8" type="primary">prmA</name>
    <name evidence="8" type="ORF">INF28_03880</name>
</gene>
<name>A0A9D5LXD8_9FIRM</name>
<evidence type="ECO:0000256" key="5">
    <source>
        <dbReference type="ARBA" id="ARBA00022691"/>
    </source>
</evidence>
<proteinExistence type="inferred from homology"/>
<protein>
    <recommendedName>
        <fullName evidence="6">Ribosomal protein L11 methyltransferase</fullName>
        <shortName evidence="6">L11 Mtase</shortName>
        <ecNumber evidence="6">2.1.1.-</ecNumber>
    </recommendedName>
</protein>